<keyword evidence="9 11" id="KW-0234">DNA repair</keyword>
<dbReference type="NCBIfam" id="TIGR00575">
    <property type="entry name" value="dnlj"/>
    <property type="match status" value="1"/>
</dbReference>
<proteinExistence type="inferred from homology"/>
<dbReference type="PIRSF" id="PIRSF001604">
    <property type="entry name" value="LigA"/>
    <property type="match status" value="1"/>
</dbReference>
<accession>A0ABT3STM4</accession>
<dbReference type="Proteomes" id="UP001143307">
    <property type="component" value="Unassembled WGS sequence"/>
</dbReference>
<dbReference type="InterPro" id="IPR033136">
    <property type="entry name" value="DNA_ligase_CS"/>
</dbReference>
<comment type="cofactor">
    <cofactor evidence="11">
        <name>Mg(2+)</name>
        <dbReference type="ChEBI" id="CHEBI:18420"/>
    </cofactor>
    <cofactor evidence="11">
        <name>Mn(2+)</name>
        <dbReference type="ChEBI" id="CHEBI:29035"/>
    </cofactor>
</comment>
<evidence type="ECO:0000256" key="11">
    <source>
        <dbReference type="HAMAP-Rule" id="MF_01588"/>
    </source>
</evidence>
<dbReference type="PANTHER" id="PTHR23389">
    <property type="entry name" value="CHROMOSOME TRANSMISSION FIDELITY FACTOR 18"/>
    <property type="match status" value="1"/>
</dbReference>
<name>A0ABT3STM4_9GAMM</name>
<dbReference type="Pfam" id="PF14520">
    <property type="entry name" value="HHH_5"/>
    <property type="match status" value="1"/>
</dbReference>
<dbReference type="InterPro" id="IPR013840">
    <property type="entry name" value="DNAligase_N"/>
</dbReference>
<feature type="binding site" evidence="11">
    <location>
        <position position="317"/>
    </location>
    <ligand>
        <name>NAD(+)</name>
        <dbReference type="ChEBI" id="CHEBI:57540"/>
    </ligand>
</feature>
<gene>
    <name evidence="11 14" type="primary">ligA</name>
    <name evidence="14" type="ORF">EYC87_07000</name>
</gene>
<feature type="binding site" evidence="11">
    <location>
        <position position="414"/>
    </location>
    <ligand>
        <name>Zn(2+)</name>
        <dbReference type="ChEBI" id="CHEBI:29105"/>
    </ligand>
</feature>
<dbReference type="Gene3D" id="2.40.50.140">
    <property type="entry name" value="Nucleic acid-binding proteins"/>
    <property type="match status" value="1"/>
</dbReference>
<evidence type="ECO:0000256" key="3">
    <source>
        <dbReference type="ARBA" id="ARBA00022705"/>
    </source>
</evidence>
<evidence type="ECO:0000256" key="5">
    <source>
        <dbReference type="ARBA" id="ARBA00022763"/>
    </source>
</evidence>
<comment type="caution">
    <text evidence="14">The sequence shown here is derived from an EMBL/GenBank/DDBJ whole genome shotgun (WGS) entry which is preliminary data.</text>
</comment>
<dbReference type="PROSITE" id="PS01056">
    <property type="entry name" value="DNA_LIGASE_N2"/>
    <property type="match status" value="1"/>
</dbReference>
<dbReference type="PROSITE" id="PS50172">
    <property type="entry name" value="BRCT"/>
    <property type="match status" value="1"/>
</dbReference>
<dbReference type="SUPFAM" id="SSF50249">
    <property type="entry name" value="Nucleic acid-binding proteins"/>
    <property type="match status" value="1"/>
</dbReference>
<dbReference type="Pfam" id="PF12826">
    <property type="entry name" value="HHH_2"/>
    <property type="match status" value="1"/>
</dbReference>
<keyword evidence="15" id="KW-1185">Reference proteome</keyword>
<dbReference type="CDD" id="cd17748">
    <property type="entry name" value="BRCT_DNA_ligase_like"/>
    <property type="match status" value="1"/>
</dbReference>
<evidence type="ECO:0000256" key="8">
    <source>
        <dbReference type="ARBA" id="ARBA00023027"/>
    </source>
</evidence>
<comment type="similarity">
    <text evidence="11">Belongs to the NAD-dependent DNA ligase family. LigA subfamily.</text>
</comment>
<dbReference type="Gene3D" id="1.10.150.20">
    <property type="entry name" value="5' to 3' exonuclease, C-terminal subdomain"/>
    <property type="match status" value="2"/>
</dbReference>
<evidence type="ECO:0000256" key="9">
    <source>
        <dbReference type="ARBA" id="ARBA00023204"/>
    </source>
</evidence>
<dbReference type="HAMAP" id="MF_01588">
    <property type="entry name" value="DNA_ligase_A"/>
    <property type="match status" value="1"/>
</dbReference>
<dbReference type="SUPFAM" id="SSF56091">
    <property type="entry name" value="DNA ligase/mRNA capping enzyme, catalytic domain"/>
    <property type="match status" value="1"/>
</dbReference>
<dbReference type="InterPro" id="IPR003583">
    <property type="entry name" value="Hlx-hairpin-Hlx_DNA-bd_motif"/>
</dbReference>
<dbReference type="RefSeq" id="WP_279252253.1">
    <property type="nucleotide sequence ID" value="NZ_SHNP01000002.1"/>
</dbReference>
<keyword evidence="7 11" id="KW-0460">Magnesium</keyword>
<dbReference type="Pfam" id="PF03120">
    <property type="entry name" value="OB_DNA_ligase"/>
    <property type="match status" value="1"/>
</dbReference>
<dbReference type="InterPro" id="IPR004149">
    <property type="entry name" value="Znf_DNAligase_C4"/>
</dbReference>
<feature type="active site" description="N6-AMP-lysine intermediate" evidence="11">
    <location>
        <position position="118"/>
    </location>
</feature>
<dbReference type="GO" id="GO:0003911">
    <property type="term" value="F:DNA ligase (NAD+) activity"/>
    <property type="evidence" value="ECO:0007669"/>
    <property type="project" value="UniProtKB-EC"/>
</dbReference>
<dbReference type="Gene3D" id="3.40.50.10190">
    <property type="entry name" value="BRCT domain"/>
    <property type="match status" value="1"/>
</dbReference>
<keyword evidence="6 11" id="KW-0862">Zinc</keyword>
<keyword evidence="3 11" id="KW-0235">DNA replication</keyword>
<organism evidence="14 15">
    <name type="scientific">Candidatus Seongchinamella marina</name>
    <dbReference type="NCBI Taxonomy" id="2518990"/>
    <lineage>
        <taxon>Bacteria</taxon>
        <taxon>Pseudomonadati</taxon>
        <taxon>Pseudomonadota</taxon>
        <taxon>Gammaproteobacteria</taxon>
        <taxon>Cellvibrionales</taxon>
        <taxon>Halieaceae</taxon>
        <taxon>Seongchinamella</taxon>
    </lineage>
</organism>
<dbReference type="InterPro" id="IPR004150">
    <property type="entry name" value="NAD_DNA_ligase_OB"/>
</dbReference>
<evidence type="ECO:0000256" key="12">
    <source>
        <dbReference type="RuleBase" id="RU000618"/>
    </source>
</evidence>
<comment type="function">
    <text evidence="1 11">DNA ligase that catalyzes the formation of phosphodiester linkages between 5'-phosphoryl and 3'-hydroxyl groups in double-stranded DNA using NAD as a coenzyme and as the energy source for the reaction. It is essential for DNA replication and repair of damaged DNA.</text>
</comment>
<evidence type="ECO:0000256" key="2">
    <source>
        <dbReference type="ARBA" id="ARBA00022598"/>
    </source>
</evidence>
<dbReference type="Pfam" id="PF03119">
    <property type="entry name" value="DNA_ligase_ZBD"/>
    <property type="match status" value="1"/>
</dbReference>
<dbReference type="PANTHER" id="PTHR23389:SF9">
    <property type="entry name" value="DNA LIGASE"/>
    <property type="match status" value="1"/>
</dbReference>
<evidence type="ECO:0000313" key="14">
    <source>
        <dbReference type="EMBL" id="MCX2973331.1"/>
    </source>
</evidence>
<dbReference type="InterPro" id="IPR013839">
    <property type="entry name" value="DNAligase_adenylation"/>
</dbReference>
<feature type="binding site" evidence="11">
    <location>
        <position position="435"/>
    </location>
    <ligand>
        <name>Zn(2+)</name>
        <dbReference type="ChEBI" id="CHEBI:29105"/>
    </ligand>
</feature>
<dbReference type="InterPro" id="IPR012340">
    <property type="entry name" value="NA-bd_OB-fold"/>
</dbReference>
<dbReference type="InterPro" id="IPR036420">
    <property type="entry name" value="BRCT_dom_sf"/>
</dbReference>
<evidence type="ECO:0000256" key="7">
    <source>
        <dbReference type="ARBA" id="ARBA00022842"/>
    </source>
</evidence>
<comment type="catalytic activity">
    <reaction evidence="10 11 12">
        <text>NAD(+) + (deoxyribonucleotide)n-3'-hydroxyl + 5'-phospho-(deoxyribonucleotide)m = (deoxyribonucleotide)n+m + AMP + beta-nicotinamide D-nucleotide.</text>
        <dbReference type="EC" id="6.5.1.2"/>
    </reaction>
</comment>
<dbReference type="CDD" id="cd00114">
    <property type="entry name" value="LIGANc"/>
    <property type="match status" value="1"/>
</dbReference>
<dbReference type="InterPro" id="IPR001357">
    <property type="entry name" value="BRCT_dom"/>
</dbReference>
<reference evidence="14" key="1">
    <citation type="submission" date="2019-02" db="EMBL/GenBank/DDBJ databases">
        <authorList>
            <person name="Li S.-H."/>
        </authorList>
    </citation>
    <scope>NUCLEOTIDE SEQUENCE</scope>
    <source>
        <strain evidence="14">IMCC8485</strain>
    </source>
</reference>
<protein>
    <recommendedName>
        <fullName evidence="11 12">DNA ligase</fullName>
        <ecNumber evidence="11 12">6.5.1.2</ecNumber>
    </recommendedName>
    <alternativeName>
        <fullName evidence="11">Polydeoxyribonucleotide synthase [NAD(+)]</fullName>
    </alternativeName>
</protein>
<keyword evidence="4 11" id="KW-0479">Metal-binding</keyword>
<evidence type="ECO:0000256" key="10">
    <source>
        <dbReference type="ARBA" id="ARBA00034005"/>
    </source>
</evidence>
<dbReference type="InterPro" id="IPR041663">
    <property type="entry name" value="DisA/LigA_HHH"/>
</dbReference>
<dbReference type="NCBIfam" id="NF005932">
    <property type="entry name" value="PRK07956.1"/>
    <property type="match status" value="1"/>
</dbReference>
<dbReference type="Gene3D" id="1.10.287.610">
    <property type="entry name" value="Helix hairpin bin"/>
    <property type="match status" value="1"/>
</dbReference>
<dbReference type="InterPro" id="IPR018239">
    <property type="entry name" value="DNA_ligase_AS"/>
</dbReference>
<evidence type="ECO:0000256" key="1">
    <source>
        <dbReference type="ARBA" id="ARBA00004067"/>
    </source>
</evidence>
<feature type="domain" description="BRCT" evidence="13">
    <location>
        <begin position="594"/>
        <end position="677"/>
    </location>
</feature>
<feature type="binding site" evidence="11">
    <location>
        <position position="116"/>
    </location>
    <ligand>
        <name>NAD(+)</name>
        <dbReference type="ChEBI" id="CHEBI:57540"/>
    </ligand>
</feature>
<dbReference type="InterPro" id="IPR010994">
    <property type="entry name" value="RuvA_2-like"/>
</dbReference>
<dbReference type="Gene3D" id="6.20.10.30">
    <property type="match status" value="1"/>
</dbReference>
<feature type="binding site" evidence="11">
    <location>
        <position position="139"/>
    </location>
    <ligand>
        <name>NAD(+)</name>
        <dbReference type="ChEBI" id="CHEBI:57540"/>
    </ligand>
</feature>
<evidence type="ECO:0000256" key="4">
    <source>
        <dbReference type="ARBA" id="ARBA00022723"/>
    </source>
</evidence>
<feature type="binding site" evidence="11">
    <location>
        <position position="176"/>
    </location>
    <ligand>
        <name>NAD(+)</name>
        <dbReference type="ChEBI" id="CHEBI:57540"/>
    </ligand>
</feature>
<dbReference type="Pfam" id="PF00533">
    <property type="entry name" value="BRCT"/>
    <property type="match status" value="1"/>
</dbReference>
<evidence type="ECO:0000259" key="13">
    <source>
        <dbReference type="PROSITE" id="PS50172"/>
    </source>
</evidence>
<sequence>MTDSATQAEVLQLRTQLREWNYRYYVLDDPSVPDAEYDRYLRQLQGFEEQFPELVTEDSPTQRVGSKPLSQFSQVTHEVPMLSLDNAFDATELVDFDRRLRGRLGEPDLAIEYSCEPKLDGIAVSLLYRDGILERGATRGDGTTGEDITQNVRTIPSIPLQLRGDGYPQILEVRGEIYMPLAGFDQLNRRALEKGEKVFVNPRNAAAGSLRQLDSRITAQRPLEMCCYSVGLVQGGQLPPEHAAVLDCLHRWGLRINAESQVVTGVEACEQYYESLAERRDSLPYDIDGIVYKVNRLDQQSRLGFVSRAPRWAIARKFPAQEEMTQLLDVEFQVGRTGAITPVARLEPVFVGGVTVSNATLHNADEIERLGLRVGDFVVVRRAGDVIPKVVSVVLDKRPGNSRAVEFPSHCPVCNSATEREPDEAVIRCMGGLVCAAQQKAAIKHFASRRAMDIDGLGDKLVEQMVDEGLLENVASLYSLHKDQLMALERMGEKSADNLLAALAASKDTSLPRFIFALGIREVGEATALNLARHFGSWPELVAASEESLLDVDDVGPVVADHLRQFFDSTSGMAVAEALREAGVRWPDIEIAAESVLPLSGQTWVVTGKLELMGRNEAKAALQTLGAKVAGSVSAKTHCVVAGPGAGSKLAKAQDLAVEVIDEITFVALLEQHGEKK</sequence>
<dbReference type="SUPFAM" id="SSF52113">
    <property type="entry name" value="BRCT domain"/>
    <property type="match status" value="1"/>
</dbReference>
<keyword evidence="11" id="KW-0464">Manganese</keyword>
<dbReference type="EMBL" id="SHNP01000002">
    <property type="protein sequence ID" value="MCX2973331.1"/>
    <property type="molecule type" value="Genomic_DNA"/>
</dbReference>
<dbReference type="Pfam" id="PF01653">
    <property type="entry name" value="DNA_ligase_aden"/>
    <property type="match status" value="1"/>
</dbReference>
<dbReference type="SMART" id="SM00278">
    <property type="entry name" value="HhH1"/>
    <property type="match status" value="4"/>
</dbReference>
<keyword evidence="5 11" id="KW-0227">DNA damage</keyword>
<keyword evidence="8 11" id="KW-0520">NAD</keyword>
<dbReference type="SMART" id="SM00292">
    <property type="entry name" value="BRCT"/>
    <property type="match status" value="1"/>
</dbReference>
<dbReference type="SMART" id="SM00532">
    <property type="entry name" value="LIGANc"/>
    <property type="match status" value="1"/>
</dbReference>
<evidence type="ECO:0000256" key="6">
    <source>
        <dbReference type="ARBA" id="ARBA00022833"/>
    </source>
</evidence>
<feature type="binding site" evidence="11">
    <location>
        <position position="411"/>
    </location>
    <ligand>
        <name>Zn(2+)</name>
        <dbReference type="ChEBI" id="CHEBI:29105"/>
    </ligand>
</feature>
<dbReference type="SUPFAM" id="SSF47781">
    <property type="entry name" value="RuvA domain 2-like"/>
    <property type="match status" value="1"/>
</dbReference>
<dbReference type="EC" id="6.5.1.2" evidence="11 12"/>
<dbReference type="PROSITE" id="PS01055">
    <property type="entry name" value="DNA_LIGASE_N1"/>
    <property type="match status" value="1"/>
</dbReference>
<feature type="binding site" evidence="11">
    <location>
        <position position="293"/>
    </location>
    <ligand>
        <name>NAD(+)</name>
        <dbReference type="ChEBI" id="CHEBI:57540"/>
    </ligand>
</feature>
<keyword evidence="2 11" id="KW-0436">Ligase</keyword>
<comment type="caution">
    <text evidence="11">Lacks conserved residue(s) required for the propagation of feature annotation.</text>
</comment>
<feature type="binding site" evidence="11">
    <location>
        <begin position="83"/>
        <end position="84"/>
    </location>
    <ligand>
        <name>NAD(+)</name>
        <dbReference type="ChEBI" id="CHEBI:57540"/>
    </ligand>
</feature>
<dbReference type="Gene3D" id="3.30.470.30">
    <property type="entry name" value="DNA ligase/mRNA capping enzyme"/>
    <property type="match status" value="1"/>
</dbReference>
<feature type="binding site" evidence="11">
    <location>
        <begin position="34"/>
        <end position="38"/>
    </location>
    <ligand>
        <name>NAD(+)</name>
        <dbReference type="ChEBI" id="CHEBI:57540"/>
    </ligand>
</feature>
<evidence type="ECO:0000313" key="15">
    <source>
        <dbReference type="Proteomes" id="UP001143307"/>
    </source>
</evidence>
<dbReference type="InterPro" id="IPR001679">
    <property type="entry name" value="DNA_ligase"/>
</dbReference>